<reference evidence="2 3" key="1">
    <citation type="submission" date="2016-09" db="EMBL/GenBank/DDBJ databases">
        <title>Extensive genetic diversity and differential bi-allelic expression allows diatom success in the polar Southern Ocean.</title>
        <authorList>
            <consortium name="DOE Joint Genome Institute"/>
            <person name="Mock T."/>
            <person name="Otillar R.P."/>
            <person name="Strauss J."/>
            <person name="Dupont C."/>
            <person name="Frickenhaus S."/>
            <person name="Maumus F."/>
            <person name="Mcmullan M."/>
            <person name="Sanges R."/>
            <person name="Schmutz J."/>
            <person name="Toseland A."/>
            <person name="Valas R."/>
            <person name="Veluchamy A."/>
            <person name="Ward B.J."/>
            <person name="Allen A."/>
            <person name="Barry K."/>
            <person name="Falciatore A."/>
            <person name="Ferrante M."/>
            <person name="Fortunato A.E."/>
            <person name="Gloeckner G."/>
            <person name="Gruber A."/>
            <person name="Hipkin R."/>
            <person name="Janech M."/>
            <person name="Kroth P."/>
            <person name="Leese F."/>
            <person name="Lindquist E."/>
            <person name="Lyon B.R."/>
            <person name="Martin J."/>
            <person name="Mayer C."/>
            <person name="Parker M."/>
            <person name="Quesneville H."/>
            <person name="Raymond J."/>
            <person name="Uhlig C."/>
            <person name="Valentin K.U."/>
            <person name="Worden A.Z."/>
            <person name="Armbrust E.V."/>
            <person name="Bowler C."/>
            <person name="Green B."/>
            <person name="Moulton V."/>
            <person name="Van Oosterhout C."/>
            <person name="Grigoriev I."/>
        </authorList>
    </citation>
    <scope>NUCLEOTIDE SEQUENCE [LARGE SCALE GENOMIC DNA]</scope>
    <source>
        <strain evidence="2 3">CCMP1102</strain>
    </source>
</reference>
<evidence type="ECO:0000313" key="3">
    <source>
        <dbReference type="Proteomes" id="UP000095751"/>
    </source>
</evidence>
<gene>
    <name evidence="2" type="ORF">FRACYDRAFT_231871</name>
</gene>
<protein>
    <submittedName>
        <fullName evidence="2">Uncharacterized protein</fullName>
    </submittedName>
</protein>
<organism evidence="2 3">
    <name type="scientific">Fragilariopsis cylindrus CCMP1102</name>
    <dbReference type="NCBI Taxonomy" id="635003"/>
    <lineage>
        <taxon>Eukaryota</taxon>
        <taxon>Sar</taxon>
        <taxon>Stramenopiles</taxon>
        <taxon>Ochrophyta</taxon>
        <taxon>Bacillariophyta</taxon>
        <taxon>Bacillariophyceae</taxon>
        <taxon>Bacillariophycidae</taxon>
        <taxon>Bacillariales</taxon>
        <taxon>Bacillariaceae</taxon>
        <taxon>Fragilariopsis</taxon>
    </lineage>
</organism>
<dbReference type="Proteomes" id="UP000095751">
    <property type="component" value="Unassembled WGS sequence"/>
</dbReference>
<evidence type="ECO:0000313" key="2">
    <source>
        <dbReference type="EMBL" id="OEU21727.1"/>
    </source>
</evidence>
<evidence type="ECO:0000256" key="1">
    <source>
        <dbReference type="SAM" id="MobiDB-lite"/>
    </source>
</evidence>
<proteinExistence type="predicted"/>
<dbReference type="AlphaFoldDB" id="A0A1E7FUD8"/>
<name>A0A1E7FUD8_9STRA</name>
<feature type="compositionally biased region" description="Low complexity" evidence="1">
    <location>
        <begin position="69"/>
        <end position="84"/>
    </location>
</feature>
<dbReference type="KEGG" id="fcy:FRACYDRAFT_231871"/>
<accession>A0A1E7FUD8</accession>
<feature type="compositionally biased region" description="Acidic residues" evidence="1">
    <location>
        <begin position="52"/>
        <end position="62"/>
    </location>
</feature>
<keyword evidence="3" id="KW-1185">Reference proteome</keyword>
<sequence>MNMHLHGITLILVILIGFFFLAILCLACSLNPKELIEECFFETLNELIFLESPDDDDDDDNDGSAGFWTTTTTTTTTTTNNTSNDNDDVDNNNALPAKRTMDQIFPDVFGTGAANNNNNDIEEGKYGYYTSNK</sequence>
<dbReference type="EMBL" id="KV784353">
    <property type="protein sequence ID" value="OEU21727.1"/>
    <property type="molecule type" value="Genomic_DNA"/>
</dbReference>
<feature type="region of interest" description="Disordered" evidence="1">
    <location>
        <begin position="52"/>
        <end position="93"/>
    </location>
</feature>
<dbReference type="InParanoid" id="A0A1E7FUD8"/>